<dbReference type="NCBIfam" id="TIGR00360">
    <property type="entry name" value="ComEC_N-term"/>
    <property type="match status" value="1"/>
</dbReference>
<feature type="transmembrane region" description="Helical" evidence="6">
    <location>
        <begin position="62"/>
        <end position="80"/>
    </location>
</feature>
<protein>
    <submittedName>
        <fullName evidence="9">DNA internalization-related competence protein ComEC/Rec2</fullName>
    </submittedName>
</protein>
<feature type="transmembrane region" description="Helical" evidence="6">
    <location>
        <begin position="252"/>
        <end position="273"/>
    </location>
</feature>
<feature type="transmembrane region" description="Helical" evidence="6">
    <location>
        <begin position="419"/>
        <end position="441"/>
    </location>
</feature>
<evidence type="ECO:0000259" key="7">
    <source>
        <dbReference type="Pfam" id="PF03772"/>
    </source>
</evidence>
<keyword evidence="5 6" id="KW-0472">Membrane</keyword>
<proteinExistence type="predicted"/>
<feature type="transmembrane region" description="Helical" evidence="6">
    <location>
        <begin position="285"/>
        <end position="301"/>
    </location>
</feature>
<feature type="transmembrane region" description="Helical" evidence="6">
    <location>
        <begin position="383"/>
        <end position="407"/>
    </location>
</feature>
<feature type="transmembrane region" description="Helical" evidence="6">
    <location>
        <begin position="447"/>
        <end position="467"/>
    </location>
</feature>
<evidence type="ECO:0000259" key="8">
    <source>
        <dbReference type="Pfam" id="PF13567"/>
    </source>
</evidence>
<dbReference type="EMBL" id="UOES01000246">
    <property type="protein sequence ID" value="VAW27479.1"/>
    <property type="molecule type" value="Genomic_DNA"/>
</dbReference>
<keyword evidence="2" id="KW-1003">Cell membrane</keyword>
<keyword evidence="4 6" id="KW-1133">Transmembrane helix</keyword>
<feature type="transmembrane region" description="Helical" evidence="6">
    <location>
        <begin position="330"/>
        <end position="348"/>
    </location>
</feature>
<comment type="subcellular location">
    <subcellularLocation>
        <location evidence="1">Cell membrane</location>
        <topology evidence="1">Multi-pass membrane protein</topology>
    </subcellularLocation>
</comment>
<dbReference type="GO" id="GO:0005886">
    <property type="term" value="C:plasma membrane"/>
    <property type="evidence" value="ECO:0007669"/>
    <property type="project" value="UniProtKB-SubCell"/>
</dbReference>
<gene>
    <name evidence="9" type="ORF">MNBD_BACTEROID06-1357</name>
</gene>
<accession>A0A3B0US70</accession>
<dbReference type="PANTHER" id="PTHR30619">
    <property type="entry name" value="DNA INTERNALIZATION/COMPETENCE PROTEIN COMEC/REC2"/>
    <property type="match status" value="1"/>
</dbReference>
<evidence type="ECO:0000313" key="9">
    <source>
        <dbReference type="EMBL" id="VAW27479.1"/>
    </source>
</evidence>
<evidence type="ECO:0000256" key="3">
    <source>
        <dbReference type="ARBA" id="ARBA00022692"/>
    </source>
</evidence>
<reference evidence="9" key="1">
    <citation type="submission" date="2018-06" db="EMBL/GenBank/DDBJ databases">
        <authorList>
            <person name="Zhirakovskaya E."/>
        </authorList>
    </citation>
    <scope>NUCLEOTIDE SEQUENCE</scope>
</reference>
<dbReference type="Pfam" id="PF03772">
    <property type="entry name" value="Competence"/>
    <property type="match status" value="1"/>
</dbReference>
<feature type="domain" description="DUF4131" evidence="8">
    <location>
        <begin position="34"/>
        <end position="184"/>
    </location>
</feature>
<dbReference type="InterPro" id="IPR004477">
    <property type="entry name" value="ComEC_N"/>
</dbReference>
<sequence length="654" mass="74526">MFFWSQFPFVRITIAFCIGIIAAVFLTGHQEAVFLLVAVCSLFLVGSKFFKPTTFLKFNWVFGFVLIVLSFSFGYIRLFIESQPAKNISTQKISAYQGLVVSQPIKKGDFYKAVVEINQVKDSVWRPITYRINLYLRTDSAHYNYGDVILVQGNPTELNSPQNPDEFNYKRYLSFLTIYQQHFTEPTSLRVVSSGNGDAIIATSLKLRSRFSNLLDVHIDNPKEVAIAKALLLGNKSELDDDIKNTYAASGAMHVLAVSGLHVGIIYAIIFWLFSLLPKQYQKKWLIATISIPLLWGYAFITGLSPSVLRAVTLFSIMAIGSSFNRRANMVNLLAVSAFILLVFKPYLLMQVGFQLSYVAVLGIIFIYPQIRKLWLPSDRFSIFFWDVISISIAAQIATFPLSILYFHRFPPYFLISNLLVIPAATIIVGVGIAFFAFSYFTIITQWLGWLLGSIIGIVNYVLKFIYELPGSNWNNIYLNVPQTWALYILIVFLFLFVVYKNIYWAKWGSFAMILFSILVGYRWFLNNQLKQIMTYKVSKHYAIDLIQSGQLVSVMDSSLMEKPDKIHFHINPNRLLTGASEQLYLSKLAMKTTWYGTAIVWNGTSVLLLDKSMEGDYPYDVVISKAKPQNVYYNSESFLTAKLNQQGLLKIEL</sequence>
<evidence type="ECO:0000256" key="1">
    <source>
        <dbReference type="ARBA" id="ARBA00004651"/>
    </source>
</evidence>
<dbReference type="Pfam" id="PF13567">
    <property type="entry name" value="DUF4131"/>
    <property type="match status" value="1"/>
</dbReference>
<name>A0A3B0US70_9ZZZZ</name>
<evidence type="ECO:0000256" key="6">
    <source>
        <dbReference type="SAM" id="Phobius"/>
    </source>
</evidence>
<feature type="transmembrane region" description="Helical" evidence="6">
    <location>
        <begin position="479"/>
        <end position="499"/>
    </location>
</feature>
<feature type="transmembrane region" description="Helical" evidence="6">
    <location>
        <begin position="6"/>
        <end position="26"/>
    </location>
</feature>
<keyword evidence="3 6" id="KW-0812">Transmembrane</keyword>
<feature type="domain" description="ComEC/Rec2-related protein" evidence="7">
    <location>
        <begin position="231"/>
        <end position="500"/>
    </location>
</feature>
<evidence type="ECO:0000256" key="5">
    <source>
        <dbReference type="ARBA" id="ARBA00023136"/>
    </source>
</evidence>
<evidence type="ECO:0000256" key="4">
    <source>
        <dbReference type="ARBA" id="ARBA00022989"/>
    </source>
</evidence>
<organism evidence="9">
    <name type="scientific">hydrothermal vent metagenome</name>
    <dbReference type="NCBI Taxonomy" id="652676"/>
    <lineage>
        <taxon>unclassified sequences</taxon>
        <taxon>metagenomes</taxon>
        <taxon>ecological metagenomes</taxon>
    </lineage>
</organism>
<feature type="transmembrane region" description="Helical" evidence="6">
    <location>
        <begin position="355"/>
        <end position="371"/>
    </location>
</feature>
<dbReference type="PANTHER" id="PTHR30619:SF1">
    <property type="entry name" value="RECOMBINATION PROTEIN 2"/>
    <property type="match status" value="1"/>
</dbReference>
<dbReference type="InterPro" id="IPR052159">
    <property type="entry name" value="Competence_DNA_uptake"/>
</dbReference>
<dbReference type="InterPro" id="IPR025405">
    <property type="entry name" value="DUF4131"/>
</dbReference>
<feature type="transmembrane region" description="Helical" evidence="6">
    <location>
        <begin position="505"/>
        <end position="525"/>
    </location>
</feature>
<evidence type="ECO:0000256" key="2">
    <source>
        <dbReference type="ARBA" id="ARBA00022475"/>
    </source>
</evidence>
<dbReference type="AlphaFoldDB" id="A0A3B0US70"/>